<evidence type="ECO:0000259" key="4">
    <source>
        <dbReference type="PROSITE" id="PS50987"/>
    </source>
</evidence>
<name>A0A4S4AS02_9RHOO</name>
<protein>
    <submittedName>
        <fullName evidence="5">Winged helix-turn-helix transcriptional regulator</fullName>
    </submittedName>
</protein>
<dbReference type="InterPro" id="IPR001845">
    <property type="entry name" value="HTH_ArsR_DNA-bd_dom"/>
</dbReference>
<dbReference type="PROSITE" id="PS50987">
    <property type="entry name" value="HTH_ARSR_2"/>
    <property type="match status" value="1"/>
</dbReference>
<dbReference type="InterPro" id="IPR051011">
    <property type="entry name" value="Metal_resp_trans_reg"/>
</dbReference>
<feature type="domain" description="HTH arsR-type" evidence="4">
    <location>
        <begin position="1"/>
        <end position="95"/>
    </location>
</feature>
<dbReference type="Pfam" id="PF12840">
    <property type="entry name" value="HTH_20"/>
    <property type="match status" value="1"/>
</dbReference>
<dbReference type="Gene3D" id="1.10.10.10">
    <property type="entry name" value="Winged helix-like DNA-binding domain superfamily/Winged helix DNA-binding domain"/>
    <property type="match status" value="1"/>
</dbReference>
<gene>
    <name evidence="5" type="ORF">E6O51_06705</name>
</gene>
<keyword evidence="6" id="KW-1185">Reference proteome</keyword>
<comment type="caution">
    <text evidence="5">The sequence shown here is derived from an EMBL/GenBank/DDBJ whole genome shotgun (WGS) entry which is preliminary data.</text>
</comment>
<keyword evidence="1" id="KW-0805">Transcription regulation</keyword>
<organism evidence="5 6">
    <name type="scientific">Pseudothauera rhizosphaerae</name>
    <dbReference type="NCBI Taxonomy" id="2565932"/>
    <lineage>
        <taxon>Bacteria</taxon>
        <taxon>Pseudomonadati</taxon>
        <taxon>Pseudomonadota</taxon>
        <taxon>Betaproteobacteria</taxon>
        <taxon>Rhodocyclales</taxon>
        <taxon>Zoogloeaceae</taxon>
        <taxon>Pseudothauera</taxon>
    </lineage>
</organism>
<dbReference type="GO" id="GO:0003677">
    <property type="term" value="F:DNA binding"/>
    <property type="evidence" value="ECO:0007669"/>
    <property type="project" value="UniProtKB-KW"/>
</dbReference>
<keyword evidence="2" id="KW-0238">DNA-binding</keyword>
<dbReference type="NCBIfam" id="NF033788">
    <property type="entry name" value="HTH_metalloreg"/>
    <property type="match status" value="1"/>
</dbReference>
<dbReference type="PRINTS" id="PR00778">
    <property type="entry name" value="HTHARSR"/>
</dbReference>
<evidence type="ECO:0000256" key="3">
    <source>
        <dbReference type="ARBA" id="ARBA00023163"/>
    </source>
</evidence>
<dbReference type="SUPFAM" id="SSF46785">
    <property type="entry name" value="Winged helix' DNA-binding domain"/>
    <property type="match status" value="1"/>
</dbReference>
<evidence type="ECO:0000256" key="2">
    <source>
        <dbReference type="ARBA" id="ARBA00023125"/>
    </source>
</evidence>
<evidence type="ECO:0000313" key="6">
    <source>
        <dbReference type="Proteomes" id="UP000307956"/>
    </source>
</evidence>
<dbReference type="InterPro" id="IPR011991">
    <property type="entry name" value="ArsR-like_HTH"/>
</dbReference>
<evidence type="ECO:0000256" key="1">
    <source>
        <dbReference type="ARBA" id="ARBA00023015"/>
    </source>
</evidence>
<evidence type="ECO:0000313" key="5">
    <source>
        <dbReference type="EMBL" id="THF62643.1"/>
    </source>
</evidence>
<dbReference type="OrthoDB" id="5297460at2"/>
<sequence length="113" mass="12681">MDDYVESLKALADPQRLRVFWLLAHIDERICVAEAMDVLGVSHYNASRQLSQLKKGKLVKATREGKRVFYTLNRQGGPFVDALLAAVRTIPPAGLECEIASCRRLLQIRNSKA</sequence>
<dbReference type="InterPro" id="IPR036390">
    <property type="entry name" value="WH_DNA-bd_sf"/>
</dbReference>
<dbReference type="Proteomes" id="UP000307956">
    <property type="component" value="Unassembled WGS sequence"/>
</dbReference>
<dbReference type="AlphaFoldDB" id="A0A4S4AS02"/>
<dbReference type="SMART" id="SM00418">
    <property type="entry name" value="HTH_ARSR"/>
    <property type="match status" value="1"/>
</dbReference>
<dbReference type="InterPro" id="IPR036388">
    <property type="entry name" value="WH-like_DNA-bd_sf"/>
</dbReference>
<keyword evidence="3" id="KW-0804">Transcription</keyword>
<dbReference type="RefSeq" id="WP_136384196.1">
    <property type="nucleotide sequence ID" value="NZ_SSOD01000004.1"/>
</dbReference>
<proteinExistence type="predicted"/>
<dbReference type="EMBL" id="SSOD01000004">
    <property type="protein sequence ID" value="THF62643.1"/>
    <property type="molecule type" value="Genomic_DNA"/>
</dbReference>
<dbReference type="GO" id="GO:0003700">
    <property type="term" value="F:DNA-binding transcription factor activity"/>
    <property type="evidence" value="ECO:0007669"/>
    <property type="project" value="InterPro"/>
</dbReference>
<dbReference type="CDD" id="cd00090">
    <property type="entry name" value="HTH_ARSR"/>
    <property type="match status" value="1"/>
</dbReference>
<reference evidence="5 6" key="1">
    <citation type="submission" date="2019-04" db="EMBL/GenBank/DDBJ databases">
        <title>Azoarcus rhizosphaerae sp. nov. isolated from rhizosphere of Ficus religiosa.</title>
        <authorList>
            <person name="Lin S.-Y."/>
            <person name="Hameed A."/>
            <person name="Hsu Y.-H."/>
            <person name="Young C.-C."/>
        </authorList>
    </citation>
    <scope>NUCLEOTIDE SEQUENCE [LARGE SCALE GENOMIC DNA]</scope>
    <source>
        <strain evidence="5 6">CC-YHH848</strain>
    </source>
</reference>
<accession>A0A4S4AS02</accession>
<dbReference type="PANTHER" id="PTHR43132:SF6">
    <property type="entry name" value="HTH-TYPE TRANSCRIPTIONAL REPRESSOR CZRA"/>
    <property type="match status" value="1"/>
</dbReference>
<dbReference type="PANTHER" id="PTHR43132">
    <property type="entry name" value="ARSENICAL RESISTANCE OPERON REPRESSOR ARSR-RELATED"/>
    <property type="match status" value="1"/>
</dbReference>